<evidence type="ECO:0008006" key="6">
    <source>
        <dbReference type="Google" id="ProtNLM"/>
    </source>
</evidence>
<dbReference type="STRING" id="22663.A0A218XMV1"/>
<reference evidence="4" key="1">
    <citation type="journal article" date="2017" name="Plant J.">
        <title>The pomegranate (Punica granatum L.) genome and the genomics of punicalagin biosynthesis.</title>
        <authorList>
            <person name="Qin G."/>
            <person name="Xu C."/>
            <person name="Ming R."/>
            <person name="Tang H."/>
            <person name="Guyot R."/>
            <person name="Kramer E.M."/>
            <person name="Hu Y."/>
            <person name="Yi X."/>
            <person name="Qi Y."/>
            <person name="Xu X."/>
            <person name="Gao Z."/>
            <person name="Pan H."/>
            <person name="Jian J."/>
            <person name="Tian Y."/>
            <person name="Yue Z."/>
            <person name="Xu Y."/>
        </authorList>
    </citation>
    <scope>NUCLEOTIDE SEQUENCE [LARGE SCALE GENOMIC DNA]</scope>
    <source>
        <strain evidence="4">cv. Dabenzi</strain>
    </source>
</reference>
<dbReference type="EMBL" id="PGOL01000634">
    <property type="protein sequence ID" value="PKI67196.1"/>
    <property type="molecule type" value="Genomic_DNA"/>
</dbReference>
<dbReference type="AlphaFoldDB" id="A0A218XMV1"/>
<gene>
    <name evidence="2" type="ORF">CDL15_Pgr015620</name>
    <name evidence="3" type="ORF">CRG98_012445</name>
</gene>
<feature type="region of interest" description="Disordered" evidence="1">
    <location>
        <begin position="466"/>
        <end position="578"/>
    </location>
</feature>
<dbReference type="EMBL" id="MTKT01001080">
    <property type="protein sequence ID" value="OWM86585.1"/>
    <property type="molecule type" value="Genomic_DNA"/>
</dbReference>
<protein>
    <recommendedName>
        <fullName evidence="6">Protein EARLY FLOWERING 3-like</fullName>
    </recommendedName>
</protein>
<name>A0A218XMV1_PUNGR</name>
<feature type="compositionally biased region" description="Low complexity" evidence="1">
    <location>
        <begin position="292"/>
        <end position="302"/>
    </location>
</feature>
<reference evidence="3 5" key="3">
    <citation type="submission" date="2017-11" db="EMBL/GenBank/DDBJ databases">
        <title>De-novo sequencing of pomegranate (Punica granatum L.) genome.</title>
        <authorList>
            <person name="Akparov Z."/>
            <person name="Amiraslanov A."/>
            <person name="Hajiyeva S."/>
            <person name="Abbasov M."/>
            <person name="Kaur K."/>
            <person name="Hamwieh A."/>
            <person name="Solovyev V."/>
            <person name="Salamov A."/>
            <person name="Braich B."/>
            <person name="Kosarev P."/>
            <person name="Mahmoud A."/>
            <person name="Hajiyev E."/>
            <person name="Babayeva S."/>
            <person name="Izzatullayeva V."/>
            <person name="Mammadov A."/>
            <person name="Mammadov A."/>
            <person name="Sharifova S."/>
            <person name="Ojaghi J."/>
            <person name="Eynullazada K."/>
            <person name="Bayramov B."/>
            <person name="Abdulazimova A."/>
            <person name="Shahmuradov I."/>
        </authorList>
    </citation>
    <scope>NUCLEOTIDE SEQUENCE [LARGE SCALE GENOMIC DNA]</scope>
    <source>
        <strain evidence="3">AG2017</strain>
        <strain evidence="5">cv. AG2017</strain>
        <tissue evidence="3">Leaf</tissue>
    </source>
</reference>
<feature type="region of interest" description="Disordered" evidence="1">
    <location>
        <begin position="100"/>
        <end position="127"/>
    </location>
</feature>
<evidence type="ECO:0000256" key="1">
    <source>
        <dbReference type="SAM" id="MobiDB-lite"/>
    </source>
</evidence>
<feature type="compositionally biased region" description="Polar residues" evidence="1">
    <location>
        <begin position="490"/>
        <end position="502"/>
    </location>
</feature>
<accession>A0A218XMV1</accession>
<organism evidence="2 4">
    <name type="scientific">Punica granatum</name>
    <name type="common">Pomegranate</name>
    <dbReference type="NCBI Taxonomy" id="22663"/>
    <lineage>
        <taxon>Eukaryota</taxon>
        <taxon>Viridiplantae</taxon>
        <taxon>Streptophyta</taxon>
        <taxon>Embryophyta</taxon>
        <taxon>Tracheophyta</taxon>
        <taxon>Spermatophyta</taxon>
        <taxon>Magnoliopsida</taxon>
        <taxon>eudicotyledons</taxon>
        <taxon>Gunneridae</taxon>
        <taxon>Pentapetalae</taxon>
        <taxon>rosids</taxon>
        <taxon>malvids</taxon>
        <taxon>Myrtales</taxon>
        <taxon>Lythraceae</taxon>
        <taxon>Punica</taxon>
    </lineage>
</organism>
<feature type="compositionally biased region" description="Polar residues" evidence="1">
    <location>
        <begin position="100"/>
        <end position="116"/>
    </location>
</feature>
<dbReference type="Proteomes" id="UP000197138">
    <property type="component" value="Unassembled WGS sequence"/>
</dbReference>
<sequence>MKRGKDGERLMGPMFPRLHVNDADKGGPRAPPRNKMALYEQLSIPSQRFNPGLLPGNPNISNSFPTSSSSQMNVADRKNFFPLYMPLSEPAFLPEKLNSLQSDRSNSKASLTQFGQHNKPGDEDDCTVPVLARSRECYERTRNIKESESSMAMRIQTQNTGIERYAAVPNNINGESNGVDKCPRESGNNESLREIELANAPEPRRNSHSGNTERSDDLSEASILDSVSAMDISPDDVVGIIGQKRFWKARRAIVNQQRVFAVQVFELHRLIKVQQLIAGSAHLLTEDASTLSKPSSKSSPAARLLGENDIKSPSPAVKHRDEPEKLTHPVECSAENAVGQTPVFSNKSALSGPLVSSTGPCGAAQPQPQPMGQQQWLIPVMSPTEGLVYKPYSAPGFGSTGFCAPHGASPMMMGNFGNPAYGVPAHQGMGFPGIPHGGHSYFPTYSMPIVSVGITGAGSGSISAVEQVNRPTEPTPGIETSQMLRKESNQPKFQSSCNNNSVPVPMATPAAPRLHTPKSDLQGSTASSPHNSRAEPTQTGSSLNHSSCKEVQGTEPVGSSEREREIGNAQSGDGKDELPLFLMSPATAEANRPTQMFIRASSSTLKRLSGAKSGLAWSSGKVHGFPYIPFSVIKPIVAIGLGVIRPHPVRILDISGPVHDAVVVYESSIPVKTLGVVPAAHISLCVRCLLYRRALDLAAPLDQNGAVPQVGEELCGPVRGYGLVRPTVKPPIGHVCVLKI</sequence>
<proteinExistence type="predicted"/>
<evidence type="ECO:0000313" key="5">
    <source>
        <dbReference type="Proteomes" id="UP000233551"/>
    </source>
</evidence>
<comment type="caution">
    <text evidence="2">The sequence shown here is derived from an EMBL/GenBank/DDBJ whole genome shotgun (WGS) entry which is preliminary data.</text>
</comment>
<dbReference type="Proteomes" id="UP000233551">
    <property type="component" value="Unassembled WGS sequence"/>
</dbReference>
<evidence type="ECO:0000313" key="3">
    <source>
        <dbReference type="EMBL" id="PKI67196.1"/>
    </source>
</evidence>
<dbReference type="PANTHER" id="PTHR34281">
    <property type="entry name" value="PROTEIN EARLY FLOWERING 3"/>
    <property type="match status" value="1"/>
</dbReference>
<evidence type="ECO:0000313" key="4">
    <source>
        <dbReference type="Proteomes" id="UP000197138"/>
    </source>
</evidence>
<feature type="region of interest" description="Disordered" evidence="1">
    <location>
        <begin position="1"/>
        <end position="32"/>
    </location>
</feature>
<dbReference type="GO" id="GO:2000028">
    <property type="term" value="P:regulation of photoperiodism, flowering"/>
    <property type="evidence" value="ECO:0007669"/>
    <property type="project" value="InterPro"/>
</dbReference>
<dbReference type="InterPro" id="IPR039319">
    <property type="entry name" value="ELF3-like"/>
</dbReference>
<feature type="region of interest" description="Disordered" evidence="1">
    <location>
        <begin position="288"/>
        <end position="323"/>
    </location>
</feature>
<dbReference type="PANTHER" id="PTHR34281:SF2">
    <property type="entry name" value="PROTEIN EARLY FLOWERING 3"/>
    <property type="match status" value="1"/>
</dbReference>
<feature type="compositionally biased region" description="Polar residues" evidence="1">
    <location>
        <begin position="519"/>
        <end position="546"/>
    </location>
</feature>
<evidence type="ECO:0000313" key="2">
    <source>
        <dbReference type="EMBL" id="OWM86585.1"/>
    </source>
</evidence>
<reference evidence="2" key="2">
    <citation type="submission" date="2017-06" db="EMBL/GenBank/DDBJ databases">
        <title>The pomegranate genome and the genomics of punicalagin biosynthesis.</title>
        <authorList>
            <person name="Xu C."/>
        </authorList>
    </citation>
    <scope>NUCLEOTIDE SEQUENCE [LARGE SCALE GENOMIC DNA]</scope>
    <source>
        <tissue evidence="2">Fresh leaf</tissue>
    </source>
</reference>
<keyword evidence="5" id="KW-1185">Reference proteome</keyword>
<feature type="region of interest" description="Disordered" evidence="1">
    <location>
        <begin position="196"/>
        <end position="219"/>
    </location>
</feature>